<dbReference type="Proteomes" id="UP001190640">
    <property type="component" value="Chromosome 6"/>
</dbReference>
<dbReference type="RefSeq" id="XP_054840139.1">
    <property type="nucleotide sequence ID" value="XM_054984164.1"/>
</dbReference>
<accession>A0AA97L2Q6</accession>
<comment type="subcellular location">
    <subcellularLocation>
        <location evidence="1">Membrane</location>
        <topology evidence="1">Multi-pass membrane protein</topology>
    </subcellularLocation>
</comment>
<proteinExistence type="inferred from homology"/>
<dbReference type="AlphaFoldDB" id="A0AA97L2Q6"/>
<feature type="transmembrane region" description="Helical" evidence="6">
    <location>
        <begin position="91"/>
        <end position="116"/>
    </location>
</feature>
<evidence type="ECO:0000313" key="7">
    <source>
        <dbReference type="Proteomes" id="UP001190640"/>
    </source>
</evidence>
<reference evidence="8" key="1">
    <citation type="submission" date="2025-08" db="UniProtKB">
        <authorList>
            <consortium name="RefSeq"/>
        </authorList>
    </citation>
    <scope>IDENTIFICATION</scope>
    <source>
        <tissue evidence="8">Blood</tissue>
    </source>
</reference>
<evidence type="ECO:0000256" key="3">
    <source>
        <dbReference type="ARBA" id="ARBA00022692"/>
    </source>
</evidence>
<comment type="similarity">
    <text evidence="2">Belongs to the L6 tetraspanin family.</text>
</comment>
<evidence type="ECO:0000256" key="6">
    <source>
        <dbReference type="SAM" id="Phobius"/>
    </source>
</evidence>
<name>A0AA97L2Q6_EUBMA</name>
<evidence type="ECO:0000313" key="8">
    <source>
        <dbReference type="RefSeq" id="XP_054840139.1"/>
    </source>
</evidence>
<gene>
    <name evidence="8" type="primary">LOC129332867</name>
</gene>
<keyword evidence="5 6" id="KW-0472">Membrane</keyword>
<organism evidence="7 8">
    <name type="scientific">Eublepharis macularius</name>
    <name type="common">Leopard gecko</name>
    <name type="synonym">Cyrtodactylus macularius</name>
    <dbReference type="NCBI Taxonomy" id="481883"/>
    <lineage>
        <taxon>Eukaryota</taxon>
        <taxon>Metazoa</taxon>
        <taxon>Chordata</taxon>
        <taxon>Craniata</taxon>
        <taxon>Vertebrata</taxon>
        <taxon>Euteleostomi</taxon>
        <taxon>Lepidosauria</taxon>
        <taxon>Squamata</taxon>
        <taxon>Bifurcata</taxon>
        <taxon>Gekkota</taxon>
        <taxon>Eublepharidae</taxon>
        <taxon>Eublepharinae</taxon>
        <taxon>Eublepharis</taxon>
    </lineage>
</organism>
<feature type="transmembrane region" description="Helical" evidence="6">
    <location>
        <begin position="156"/>
        <end position="177"/>
    </location>
</feature>
<dbReference type="PANTHER" id="PTHR14198">
    <property type="entry name" value="TRANSMEMBRANE 4 L6 FAMILY MEMBER 1-RELATED"/>
    <property type="match status" value="1"/>
</dbReference>
<feature type="transmembrane region" description="Helical" evidence="6">
    <location>
        <begin position="12"/>
        <end position="30"/>
    </location>
</feature>
<sequence>MCFGRCGRYIGHQLLILAVLCIVANVLLYFPNGETRFAAHNLLGKYVGCLHGIIGGGLLVLVPAFIIIGLEYDHCHGCFAHEHYGRNCTPLLVVVAACIGIAGAGYCFIICCLALSQGPYCFCWTERIWCYPFSNSYGGYLLEHSNWSMCREPRYIIQWNVTLFSILLILSGIELILCTIQVIHGCLGGAWAMCHSHREKNPC</sequence>
<keyword evidence="4 6" id="KW-1133">Transmembrane helix</keyword>
<evidence type="ECO:0000256" key="2">
    <source>
        <dbReference type="ARBA" id="ARBA00006193"/>
    </source>
</evidence>
<dbReference type="GO" id="GO:0016020">
    <property type="term" value="C:membrane"/>
    <property type="evidence" value="ECO:0007669"/>
    <property type="project" value="UniProtKB-SubCell"/>
</dbReference>
<dbReference type="Pfam" id="PF05805">
    <property type="entry name" value="L6_membrane"/>
    <property type="match status" value="1"/>
</dbReference>
<evidence type="ECO:0000256" key="1">
    <source>
        <dbReference type="ARBA" id="ARBA00004141"/>
    </source>
</evidence>
<dbReference type="InterPro" id="IPR008661">
    <property type="entry name" value="L6_membrane"/>
</dbReference>
<keyword evidence="7" id="KW-1185">Reference proteome</keyword>
<dbReference type="GeneID" id="129332867"/>
<evidence type="ECO:0000256" key="5">
    <source>
        <dbReference type="ARBA" id="ARBA00023136"/>
    </source>
</evidence>
<feature type="transmembrane region" description="Helical" evidence="6">
    <location>
        <begin position="50"/>
        <end position="70"/>
    </location>
</feature>
<dbReference type="KEGG" id="emc:129332867"/>
<dbReference type="PANTHER" id="PTHR14198:SF18">
    <property type="entry name" value="TRANSMEMBRANE 4 L6 FAMILY MEMBER 1"/>
    <property type="match status" value="1"/>
</dbReference>
<evidence type="ECO:0000256" key="4">
    <source>
        <dbReference type="ARBA" id="ARBA00022989"/>
    </source>
</evidence>
<keyword evidence="3 6" id="KW-0812">Transmembrane</keyword>
<protein>
    <submittedName>
        <fullName evidence="8">Transmembrane 4 L6 family member 1-like</fullName>
    </submittedName>
</protein>